<evidence type="ECO:0000259" key="4">
    <source>
        <dbReference type="PROSITE" id="PS50076"/>
    </source>
</evidence>
<dbReference type="PANTHER" id="PTHR24173:SF74">
    <property type="entry name" value="ANKYRIN REPEAT DOMAIN-CONTAINING PROTEIN 16"/>
    <property type="match status" value="1"/>
</dbReference>
<feature type="repeat" description="ANK" evidence="3">
    <location>
        <begin position="274"/>
        <end position="306"/>
    </location>
</feature>
<accession>A0A814PDR1</accession>
<protein>
    <recommendedName>
        <fullName evidence="4">J domain-containing protein</fullName>
    </recommendedName>
</protein>
<reference evidence="5" key="1">
    <citation type="submission" date="2021-02" db="EMBL/GenBank/DDBJ databases">
        <authorList>
            <person name="Nowell W R."/>
        </authorList>
    </citation>
    <scope>NUCLEOTIDE SEQUENCE</scope>
</reference>
<dbReference type="InterPro" id="IPR001623">
    <property type="entry name" value="DnaJ_domain"/>
</dbReference>
<name>A0A814PDR1_9BILA</name>
<dbReference type="PROSITE" id="PS50297">
    <property type="entry name" value="ANK_REP_REGION"/>
    <property type="match status" value="5"/>
</dbReference>
<dbReference type="Proteomes" id="UP000663864">
    <property type="component" value="Unassembled WGS sequence"/>
</dbReference>
<dbReference type="SUPFAM" id="SSF46565">
    <property type="entry name" value="Chaperone J-domain"/>
    <property type="match status" value="1"/>
</dbReference>
<keyword evidence="1" id="KW-0677">Repeat</keyword>
<dbReference type="SMART" id="SM00248">
    <property type="entry name" value="ANK"/>
    <property type="match status" value="6"/>
</dbReference>
<evidence type="ECO:0000256" key="3">
    <source>
        <dbReference type="PROSITE-ProRule" id="PRU00023"/>
    </source>
</evidence>
<evidence type="ECO:0000313" key="5">
    <source>
        <dbReference type="EMBL" id="CAF1103316.1"/>
    </source>
</evidence>
<evidence type="ECO:0000256" key="1">
    <source>
        <dbReference type="ARBA" id="ARBA00022737"/>
    </source>
</evidence>
<feature type="repeat" description="ANK" evidence="3">
    <location>
        <begin position="361"/>
        <end position="393"/>
    </location>
</feature>
<dbReference type="EMBL" id="CAJNOT010000891">
    <property type="protein sequence ID" value="CAF1103316.1"/>
    <property type="molecule type" value="Genomic_DNA"/>
</dbReference>
<evidence type="ECO:0000313" key="6">
    <source>
        <dbReference type="Proteomes" id="UP000663864"/>
    </source>
</evidence>
<organism evidence="5 6">
    <name type="scientific">Rotaria sordida</name>
    <dbReference type="NCBI Taxonomy" id="392033"/>
    <lineage>
        <taxon>Eukaryota</taxon>
        <taxon>Metazoa</taxon>
        <taxon>Spiralia</taxon>
        <taxon>Gnathifera</taxon>
        <taxon>Rotifera</taxon>
        <taxon>Eurotatoria</taxon>
        <taxon>Bdelloidea</taxon>
        <taxon>Philodinida</taxon>
        <taxon>Philodinidae</taxon>
        <taxon>Rotaria</taxon>
    </lineage>
</organism>
<keyword evidence="2 3" id="KW-0040">ANK repeat</keyword>
<dbReference type="Gene3D" id="1.25.40.20">
    <property type="entry name" value="Ankyrin repeat-containing domain"/>
    <property type="match status" value="3"/>
</dbReference>
<dbReference type="PANTHER" id="PTHR24173">
    <property type="entry name" value="ANKYRIN REPEAT CONTAINING"/>
    <property type="match status" value="1"/>
</dbReference>
<feature type="repeat" description="ANK" evidence="3">
    <location>
        <begin position="153"/>
        <end position="185"/>
    </location>
</feature>
<dbReference type="AlphaFoldDB" id="A0A814PDR1"/>
<sequence length="899" mass="102258">MASTTSTPYEILRAQKADNNYKLRVAYRARIHEYKEDRLKSPENRKVTAEQFRLICRAYEAVSDHNKRKKYHNTDEWISHIPLPDYTLQQLAAEPELVDELKRRLQNATLNTINTQDPLTGYTPLYCAARACNIEAVYYLIEQGAESDLPQRTGSTALHVSAFYGHPEIVRCLLESGADYRKENSGKSTAEAESYDDNVKQMFANLKTTLFVQAAANQLAWLKTNFDNTKYHIDEQYYVQRQTLLHCACKKGYLDLVQWLIKERSASLNIVDVNLNSALHLAAYGGHNSVVEYLLNQGTNPLLENKWCMTAEGEGSLHGEQIKNLFKSMRKRDMFKMAADGILWWFEYYFDDKSPNTVNDDGTSVLYVACRHGQTSIAKWLLDKGANVNIKLLKNPESTPLHGAVYHGHISTVDLLLSYEANINIKNKNGAIAFDEARTNEMIKHVQQYRNNLEDNKFFDVHLYGDGKKSGNEPLAKLKIHCHADYNELVNAIPDSMRPKYPCFSIARRPLIFEDDKTTVLSAVYRARCGASRFFQLPLCITAHEKARYMNAGHYLRDDLSLSDAKELDQTFKAECPKFTMKIFPSTTSQTFTIKNLSFTFPSNCVDKDVIIDVDYKMPPDIDTGKLPGCVCLFQTRYVSRYKLNDMPTVSLINEPNARLYHLAPLSSYWFSYRTGHARLMSIGETIHAFIRHVDIIPSQFTLPPDMFIQAAVGQLFHIRDKPVSCLCLKICEHNKGKFPHIAYHGTNIKVIESILMDGLVMPSTVVSSGFRVCPPENHIARGVEAFGIKDFSNGIFVTPSIYYCSDPAYAITFTYKDERLIAVLECTVKKESFSTHPSTVKTYVAHKGDDINAIEWRLENTAHIEIISVLLIPVIKSKTEAVKARTEKLKDHHACRIS</sequence>
<feature type="repeat" description="ANK" evidence="3">
    <location>
        <begin position="396"/>
        <end position="428"/>
    </location>
</feature>
<proteinExistence type="predicted"/>
<feature type="domain" description="J" evidence="4">
    <location>
        <begin position="7"/>
        <end position="75"/>
    </location>
</feature>
<dbReference type="Pfam" id="PF12796">
    <property type="entry name" value="Ank_2"/>
    <property type="match status" value="3"/>
</dbReference>
<dbReference type="InterPro" id="IPR036770">
    <property type="entry name" value="Ankyrin_rpt-contain_sf"/>
</dbReference>
<dbReference type="InterPro" id="IPR036869">
    <property type="entry name" value="J_dom_sf"/>
</dbReference>
<dbReference type="Gene3D" id="1.10.287.110">
    <property type="entry name" value="DnaJ domain"/>
    <property type="match status" value="1"/>
</dbReference>
<gene>
    <name evidence="5" type="ORF">ZHD862_LOCUS17717</name>
</gene>
<feature type="repeat" description="ANK" evidence="3">
    <location>
        <begin position="120"/>
        <end position="152"/>
    </location>
</feature>
<dbReference type="InterPro" id="IPR002110">
    <property type="entry name" value="Ankyrin_rpt"/>
</dbReference>
<dbReference type="PROSITE" id="PS50088">
    <property type="entry name" value="ANK_REPEAT"/>
    <property type="match status" value="5"/>
</dbReference>
<evidence type="ECO:0000256" key="2">
    <source>
        <dbReference type="ARBA" id="ARBA00023043"/>
    </source>
</evidence>
<dbReference type="SUPFAM" id="SSF48403">
    <property type="entry name" value="Ankyrin repeat"/>
    <property type="match status" value="1"/>
</dbReference>
<comment type="caution">
    <text evidence="5">The sequence shown here is derived from an EMBL/GenBank/DDBJ whole genome shotgun (WGS) entry which is preliminary data.</text>
</comment>
<dbReference type="PRINTS" id="PR01415">
    <property type="entry name" value="ANKYRIN"/>
</dbReference>
<dbReference type="PROSITE" id="PS50076">
    <property type="entry name" value="DNAJ_2"/>
    <property type="match status" value="1"/>
</dbReference>